<dbReference type="InterPro" id="IPR015424">
    <property type="entry name" value="PyrdxlP-dep_Trfase"/>
</dbReference>
<comment type="cofactor">
    <cofactor evidence="1">
        <name>pyridoxal 5'-phosphate</name>
        <dbReference type="ChEBI" id="CHEBI:597326"/>
    </cofactor>
</comment>
<dbReference type="EMBL" id="BART01039190">
    <property type="protein sequence ID" value="GAH11523.1"/>
    <property type="molecule type" value="Genomic_DNA"/>
</dbReference>
<reference evidence="2" key="1">
    <citation type="journal article" date="2014" name="Front. Microbiol.">
        <title>High frequency of phylogenetically diverse reductive dehalogenase-homologous genes in deep subseafloor sedimentary metagenomes.</title>
        <authorList>
            <person name="Kawai M."/>
            <person name="Futagami T."/>
            <person name="Toyoda A."/>
            <person name="Takaki Y."/>
            <person name="Nishi S."/>
            <person name="Hori S."/>
            <person name="Arai W."/>
            <person name="Tsubouchi T."/>
            <person name="Morono Y."/>
            <person name="Uchiyama I."/>
            <person name="Ito T."/>
            <person name="Fujiyama A."/>
            <person name="Inagaki F."/>
            <person name="Takami H."/>
        </authorList>
    </citation>
    <scope>NUCLEOTIDE SEQUENCE</scope>
    <source>
        <strain evidence="2">Expedition CK06-06</strain>
    </source>
</reference>
<accession>X1ESC6</accession>
<feature type="non-terminal residue" evidence="2">
    <location>
        <position position="125"/>
    </location>
</feature>
<dbReference type="GO" id="GO:0030170">
    <property type="term" value="F:pyridoxal phosphate binding"/>
    <property type="evidence" value="ECO:0007669"/>
    <property type="project" value="InterPro"/>
</dbReference>
<sequence>LAETIIKDNPSIKKMRFCVSGTEATMYASRLARAFTQRKLVAKARLGWHGANDTLSYDVGNLIGHKFPPGLVDAEKAGIISFEINNEDTFDMIKQNADNLAAIILEPVLGGGGGFPVEHNFLKRL</sequence>
<evidence type="ECO:0000256" key="1">
    <source>
        <dbReference type="ARBA" id="ARBA00001933"/>
    </source>
</evidence>
<dbReference type="GO" id="GO:0008483">
    <property type="term" value="F:transaminase activity"/>
    <property type="evidence" value="ECO:0007669"/>
    <property type="project" value="InterPro"/>
</dbReference>
<name>X1ESC6_9ZZZZ</name>
<feature type="non-terminal residue" evidence="2">
    <location>
        <position position="1"/>
    </location>
</feature>
<comment type="caution">
    <text evidence="2">The sequence shown here is derived from an EMBL/GenBank/DDBJ whole genome shotgun (WGS) entry which is preliminary data.</text>
</comment>
<dbReference type="InterPro" id="IPR015421">
    <property type="entry name" value="PyrdxlP-dep_Trfase_major"/>
</dbReference>
<dbReference type="PANTHER" id="PTHR43713">
    <property type="entry name" value="GLUTAMATE-1-SEMIALDEHYDE 2,1-AMINOMUTASE"/>
    <property type="match status" value="1"/>
</dbReference>
<dbReference type="SUPFAM" id="SSF53383">
    <property type="entry name" value="PLP-dependent transferases"/>
    <property type="match status" value="1"/>
</dbReference>
<evidence type="ECO:0008006" key="3">
    <source>
        <dbReference type="Google" id="ProtNLM"/>
    </source>
</evidence>
<dbReference type="Gene3D" id="3.40.640.10">
    <property type="entry name" value="Type I PLP-dependent aspartate aminotransferase-like (Major domain)"/>
    <property type="match status" value="1"/>
</dbReference>
<evidence type="ECO:0000313" key="2">
    <source>
        <dbReference type="EMBL" id="GAH11523.1"/>
    </source>
</evidence>
<dbReference type="InterPro" id="IPR005814">
    <property type="entry name" value="Aminotrans_3"/>
</dbReference>
<dbReference type="PANTHER" id="PTHR43713:SF3">
    <property type="entry name" value="GLUTAMATE-1-SEMIALDEHYDE 2,1-AMINOMUTASE 1, CHLOROPLASTIC-RELATED"/>
    <property type="match status" value="1"/>
</dbReference>
<proteinExistence type="predicted"/>
<gene>
    <name evidence="2" type="ORF">S01H4_64553</name>
</gene>
<dbReference type="AlphaFoldDB" id="X1ESC6"/>
<dbReference type="Pfam" id="PF00202">
    <property type="entry name" value="Aminotran_3"/>
    <property type="match status" value="1"/>
</dbReference>
<protein>
    <recommendedName>
        <fullName evidence="3">Aminotransferase class III</fullName>
    </recommendedName>
</protein>
<organism evidence="2">
    <name type="scientific">marine sediment metagenome</name>
    <dbReference type="NCBI Taxonomy" id="412755"/>
    <lineage>
        <taxon>unclassified sequences</taxon>
        <taxon>metagenomes</taxon>
        <taxon>ecological metagenomes</taxon>
    </lineage>
</organism>